<dbReference type="GO" id="GO:0003677">
    <property type="term" value="F:DNA binding"/>
    <property type="evidence" value="ECO:0007669"/>
    <property type="project" value="UniProtKB-KW"/>
</dbReference>
<reference evidence="7 8" key="1">
    <citation type="journal article" date="2009" name="Mikrobiologiia">
        <title>[Phenanthren biodegradation and interaction of Pseudomonas putida BS3701 and Burkholderia sp.BS3702 in plant rhizosphere].</title>
        <authorList>
            <person name="Ovchinnikova A.A."/>
            <person name="Vetrova A.A."/>
            <person name="Filonov A.E."/>
            <person name="Boronin A.M."/>
        </authorList>
    </citation>
    <scope>NUCLEOTIDE SEQUENCE [LARGE SCALE GENOMIC DNA]</scope>
    <source>
        <strain evidence="7 8">BS3701</strain>
    </source>
</reference>
<evidence type="ECO:0000259" key="6">
    <source>
        <dbReference type="PROSITE" id="PS50937"/>
    </source>
</evidence>
<gene>
    <name evidence="7" type="ORF">H0H12_09125</name>
</gene>
<keyword evidence="2" id="KW-0805">Transcription regulation</keyword>
<dbReference type="GO" id="GO:0003700">
    <property type="term" value="F:DNA-binding transcription factor activity"/>
    <property type="evidence" value="ECO:0007669"/>
    <property type="project" value="InterPro"/>
</dbReference>
<sequence>MMISAFAKAAGLSVDTVRFYIAKGLLCPKQGEKGGSRPYQLFDSNELTCAKMIRLQQSLGYSLNEIADLNREYRSGAKCPERTAEVLRLQIERLQAKKDRLDEALSFLQEKLEWVETGQRGDAPRFDDYLC</sequence>
<dbReference type="SUPFAM" id="SSF46955">
    <property type="entry name" value="Putative DNA-binding domain"/>
    <property type="match status" value="1"/>
</dbReference>
<dbReference type="Proteomes" id="UP000510934">
    <property type="component" value="Chromosome"/>
</dbReference>
<evidence type="ECO:0000256" key="2">
    <source>
        <dbReference type="ARBA" id="ARBA00023015"/>
    </source>
</evidence>
<dbReference type="EMBL" id="CP059052">
    <property type="protein sequence ID" value="QLJ16064.1"/>
    <property type="molecule type" value="Genomic_DNA"/>
</dbReference>
<evidence type="ECO:0000256" key="4">
    <source>
        <dbReference type="ARBA" id="ARBA00023163"/>
    </source>
</evidence>
<evidence type="ECO:0000256" key="3">
    <source>
        <dbReference type="ARBA" id="ARBA00023125"/>
    </source>
</evidence>
<keyword evidence="5" id="KW-0175">Coiled coil</keyword>
<dbReference type="RefSeq" id="WP_180689586.1">
    <property type="nucleotide sequence ID" value="NZ_CP059052.1"/>
</dbReference>
<dbReference type="Pfam" id="PF13411">
    <property type="entry name" value="MerR_1"/>
    <property type="match status" value="1"/>
</dbReference>
<feature type="domain" description="HTH merR-type" evidence="6">
    <location>
        <begin position="1"/>
        <end position="72"/>
    </location>
</feature>
<dbReference type="PROSITE" id="PS50937">
    <property type="entry name" value="HTH_MERR_2"/>
    <property type="match status" value="1"/>
</dbReference>
<dbReference type="PANTHER" id="PTHR30204">
    <property type="entry name" value="REDOX-CYCLING DRUG-SENSING TRANSCRIPTIONAL ACTIVATOR SOXR"/>
    <property type="match status" value="1"/>
</dbReference>
<organism evidence="7 8">
    <name type="scientific">Pseudomonas putida</name>
    <name type="common">Arthrobacter siderocapsulatus</name>
    <dbReference type="NCBI Taxonomy" id="303"/>
    <lineage>
        <taxon>Bacteria</taxon>
        <taxon>Pseudomonadati</taxon>
        <taxon>Pseudomonadota</taxon>
        <taxon>Gammaproteobacteria</taxon>
        <taxon>Pseudomonadales</taxon>
        <taxon>Pseudomonadaceae</taxon>
        <taxon>Pseudomonas</taxon>
    </lineage>
</organism>
<accession>A0A7D6AAG9</accession>
<dbReference type="Gene3D" id="1.10.1660.10">
    <property type="match status" value="1"/>
</dbReference>
<dbReference type="InterPro" id="IPR000551">
    <property type="entry name" value="MerR-type_HTH_dom"/>
</dbReference>
<keyword evidence="4" id="KW-0804">Transcription</keyword>
<dbReference type="PANTHER" id="PTHR30204:SF69">
    <property type="entry name" value="MERR-FAMILY TRANSCRIPTIONAL REGULATOR"/>
    <property type="match status" value="1"/>
</dbReference>
<dbReference type="SMART" id="SM00422">
    <property type="entry name" value="HTH_MERR"/>
    <property type="match status" value="1"/>
</dbReference>
<evidence type="ECO:0000313" key="7">
    <source>
        <dbReference type="EMBL" id="QLJ16064.1"/>
    </source>
</evidence>
<dbReference type="CDD" id="cd00592">
    <property type="entry name" value="HTH_MerR-like"/>
    <property type="match status" value="1"/>
</dbReference>
<proteinExistence type="predicted"/>
<keyword evidence="3" id="KW-0238">DNA-binding</keyword>
<feature type="coiled-coil region" evidence="5">
    <location>
        <begin position="84"/>
        <end position="111"/>
    </location>
</feature>
<protein>
    <submittedName>
        <fullName evidence="7">MerR family transcriptional regulator</fullName>
    </submittedName>
</protein>
<dbReference type="AlphaFoldDB" id="A0A7D6AAG9"/>
<name>A0A7D6AAG9_PSEPU</name>
<dbReference type="InterPro" id="IPR047057">
    <property type="entry name" value="MerR_fam"/>
</dbReference>
<keyword evidence="1" id="KW-0678">Repressor</keyword>
<dbReference type="PRINTS" id="PR00040">
    <property type="entry name" value="HTHMERR"/>
</dbReference>
<evidence type="ECO:0000256" key="1">
    <source>
        <dbReference type="ARBA" id="ARBA00022491"/>
    </source>
</evidence>
<evidence type="ECO:0000256" key="5">
    <source>
        <dbReference type="SAM" id="Coils"/>
    </source>
</evidence>
<evidence type="ECO:0000313" key="8">
    <source>
        <dbReference type="Proteomes" id="UP000510934"/>
    </source>
</evidence>
<dbReference type="InterPro" id="IPR009061">
    <property type="entry name" value="DNA-bd_dom_put_sf"/>
</dbReference>